<reference evidence="2 3" key="2">
    <citation type="submission" date="2020-07" db="EMBL/GenBank/DDBJ databases">
        <title>Genome assembly of wild tea tree DASZ reveals pedigree and selection history of tea varieties.</title>
        <authorList>
            <person name="Zhang W."/>
        </authorList>
    </citation>
    <scope>NUCLEOTIDE SEQUENCE [LARGE SCALE GENOMIC DNA]</scope>
    <source>
        <strain evidence="3">cv. G240</strain>
        <tissue evidence="2">Leaf</tissue>
    </source>
</reference>
<organism evidence="2 3">
    <name type="scientific">Camellia sinensis</name>
    <name type="common">Tea plant</name>
    <name type="synonym">Thea sinensis</name>
    <dbReference type="NCBI Taxonomy" id="4442"/>
    <lineage>
        <taxon>Eukaryota</taxon>
        <taxon>Viridiplantae</taxon>
        <taxon>Streptophyta</taxon>
        <taxon>Embryophyta</taxon>
        <taxon>Tracheophyta</taxon>
        <taxon>Spermatophyta</taxon>
        <taxon>Magnoliopsida</taxon>
        <taxon>eudicotyledons</taxon>
        <taxon>Gunneridae</taxon>
        <taxon>Pentapetalae</taxon>
        <taxon>asterids</taxon>
        <taxon>Ericales</taxon>
        <taxon>Theaceae</taxon>
        <taxon>Camellia</taxon>
    </lineage>
</organism>
<proteinExistence type="predicted"/>
<keyword evidence="3" id="KW-1185">Reference proteome</keyword>
<feature type="compositionally biased region" description="Low complexity" evidence="1">
    <location>
        <begin position="1"/>
        <end position="14"/>
    </location>
</feature>
<evidence type="ECO:0000313" key="2">
    <source>
        <dbReference type="EMBL" id="KAF5955313.1"/>
    </source>
</evidence>
<name>A0A7J7HR37_CAMSI</name>
<protein>
    <submittedName>
        <fullName evidence="2">Uncharacterized protein</fullName>
    </submittedName>
</protein>
<dbReference type="Proteomes" id="UP000593564">
    <property type="component" value="Unassembled WGS sequence"/>
</dbReference>
<feature type="region of interest" description="Disordered" evidence="1">
    <location>
        <begin position="1"/>
        <end position="50"/>
    </location>
</feature>
<comment type="caution">
    <text evidence="2">The sequence shown here is derived from an EMBL/GenBank/DDBJ whole genome shotgun (WGS) entry which is preliminary data.</text>
</comment>
<dbReference type="EMBL" id="JACBKZ010000003">
    <property type="protein sequence ID" value="KAF5955313.1"/>
    <property type="molecule type" value="Genomic_DNA"/>
</dbReference>
<evidence type="ECO:0000256" key="1">
    <source>
        <dbReference type="SAM" id="MobiDB-lite"/>
    </source>
</evidence>
<accession>A0A7J7HR37</accession>
<reference evidence="3" key="1">
    <citation type="journal article" date="2020" name="Nat. Commun.">
        <title>Genome assembly of wild tea tree DASZ reveals pedigree and selection history of tea varieties.</title>
        <authorList>
            <person name="Zhang W."/>
            <person name="Zhang Y."/>
            <person name="Qiu H."/>
            <person name="Guo Y."/>
            <person name="Wan H."/>
            <person name="Zhang X."/>
            <person name="Scossa F."/>
            <person name="Alseekh S."/>
            <person name="Zhang Q."/>
            <person name="Wang P."/>
            <person name="Xu L."/>
            <person name="Schmidt M.H."/>
            <person name="Jia X."/>
            <person name="Li D."/>
            <person name="Zhu A."/>
            <person name="Guo F."/>
            <person name="Chen W."/>
            <person name="Ni D."/>
            <person name="Usadel B."/>
            <person name="Fernie A.R."/>
            <person name="Wen W."/>
        </authorList>
    </citation>
    <scope>NUCLEOTIDE SEQUENCE [LARGE SCALE GENOMIC DNA]</scope>
    <source>
        <strain evidence="3">cv. G240</strain>
    </source>
</reference>
<gene>
    <name evidence="2" type="ORF">HYC85_008169</name>
</gene>
<evidence type="ECO:0000313" key="3">
    <source>
        <dbReference type="Proteomes" id="UP000593564"/>
    </source>
</evidence>
<dbReference type="AlphaFoldDB" id="A0A7J7HR37"/>
<sequence length="66" mass="7474">MIFSSTTTKITSISYGKSDNTQRHTHQNKAGSKSNREELHPSSTTPVNIMHKNDKDNRFILIQIST</sequence>